<dbReference type="InterPro" id="IPR001451">
    <property type="entry name" value="Hexapep"/>
</dbReference>
<dbReference type="EC" id="2.3.1.30" evidence="4"/>
<dbReference type="GO" id="GO:0006535">
    <property type="term" value="P:cysteine biosynthetic process from serine"/>
    <property type="evidence" value="ECO:0007669"/>
    <property type="project" value="InterPro"/>
</dbReference>
<proteinExistence type="inferred from homology"/>
<evidence type="ECO:0000256" key="3">
    <source>
        <dbReference type="ARBA" id="ARBA00023315"/>
    </source>
</evidence>
<evidence type="ECO:0000256" key="1">
    <source>
        <dbReference type="ARBA" id="ARBA00007274"/>
    </source>
</evidence>
<dbReference type="Gene3D" id="2.160.10.10">
    <property type="entry name" value="Hexapeptide repeat proteins"/>
    <property type="match status" value="1"/>
</dbReference>
<dbReference type="CDD" id="cd03354">
    <property type="entry name" value="LbH_SAT"/>
    <property type="match status" value="1"/>
</dbReference>
<dbReference type="AlphaFoldDB" id="A0A1G9U6M7"/>
<accession>A0A1G9U6M7</accession>
<evidence type="ECO:0000256" key="4">
    <source>
        <dbReference type="PIRNR" id="PIRNR000441"/>
    </source>
</evidence>
<dbReference type="GO" id="GO:0009001">
    <property type="term" value="F:serine O-acetyltransferase activity"/>
    <property type="evidence" value="ECO:0007669"/>
    <property type="project" value="UniProtKB-EC"/>
</dbReference>
<keyword evidence="2 4" id="KW-0808">Transferase</keyword>
<dbReference type="SUPFAM" id="SSF51161">
    <property type="entry name" value="Trimeric LpxA-like enzymes"/>
    <property type="match status" value="1"/>
</dbReference>
<dbReference type="InterPro" id="IPR045304">
    <property type="entry name" value="LbH_SAT"/>
</dbReference>
<dbReference type="InterPro" id="IPR005881">
    <property type="entry name" value="Ser_O-AcTrfase"/>
</dbReference>
<dbReference type="RefSeq" id="WP_089892705.1">
    <property type="nucleotide sequence ID" value="NZ_FNGV01000010.1"/>
</dbReference>
<sequence>MVENETNLIKYIKSDLYRLGTGVSKYTFIKAYRTNKIFRFIVWFRLARHYNLLNRKRQYFLFAFIAKIMYKKLSTKYCIDFPLTVKVGYGLKINHGMALVVNSKSIIGNNAMLTHSVTLASEKNEAPIIGDKVRISPGVVIVGGVCIGNNVVIGANALVNKNVPDNSVAVGVPNRNILKEFDEFTERHYFENFEL</sequence>
<dbReference type="PANTHER" id="PTHR42811">
    <property type="entry name" value="SERINE ACETYLTRANSFERASE"/>
    <property type="match status" value="1"/>
</dbReference>
<comment type="similarity">
    <text evidence="1 4">Belongs to the transferase hexapeptide repeat family.</text>
</comment>
<dbReference type="GO" id="GO:0005737">
    <property type="term" value="C:cytoplasm"/>
    <property type="evidence" value="ECO:0007669"/>
    <property type="project" value="InterPro"/>
</dbReference>
<organism evidence="5 6">
    <name type="scientific">Kriegella aquimaris</name>
    <dbReference type="NCBI Taxonomy" id="192904"/>
    <lineage>
        <taxon>Bacteria</taxon>
        <taxon>Pseudomonadati</taxon>
        <taxon>Bacteroidota</taxon>
        <taxon>Flavobacteriia</taxon>
        <taxon>Flavobacteriales</taxon>
        <taxon>Flavobacteriaceae</taxon>
        <taxon>Kriegella</taxon>
    </lineage>
</organism>
<dbReference type="PIRSF" id="PIRSF000441">
    <property type="entry name" value="CysE"/>
    <property type="match status" value="1"/>
</dbReference>
<evidence type="ECO:0000313" key="6">
    <source>
        <dbReference type="Proteomes" id="UP000199440"/>
    </source>
</evidence>
<evidence type="ECO:0000256" key="2">
    <source>
        <dbReference type="ARBA" id="ARBA00022679"/>
    </source>
</evidence>
<dbReference type="Proteomes" id="UP000199440">
    <property type="component" value="Unassembled WGS sequence"/>
</dbReference>
<dbReference type="Pfam" id="PF00132">
    <property type="entry name" value="Hexapep"/>
    <property type="match status" value="1"/>
</dbReference>
<comment type="catalytic activity">
    <reaction evidence="4">
        <text>L-serine + acetyl-CoA = O-acetyl-L-serine + CoA</text>
        <dbReference type="Rhea" id="RHEA:24560"/>
        <dbReference type="ChEBI" id="CHEBI:33384"/>
        <dbReference type="ChEBI" id="CHEBI:57287"/>
        <dbReference type="ChEBI" id="CHEBI:57288"/>
        <dbReference type="ChEBI" id="CHEBI:58340"/>
        <dbReference type="EC" id="2.3.1.30"/>
    </reaction>
</comment>
<dbReference type="InterPro" id="IPR011004">
    <property type="entry name" value="Trimer_LpxA-like_sf"/>
</dbReference>
<keyword evidence="6" id="KW-1185">Reference proteome</keyword>
<gene>
    <name evidence="5" type="ORF">SAMN04488514_110137</name>
</gene>
<dbReference type="EMBL" id="FNGV01000010">
    <property type="protein sequence ID" value="SDM55473.1"/>
    <property type="molecule type" value="Genomic_DNA"/>
</dbReference>
<dbReference type="STRING" id="192904.SAMN04488514_110137"/>
<dbReference type="OrthoDB" id="9812571at2"/>
<reference evidence="6" key="1">
    <citation type="submission" date="2016-10" db="EMBL/GenBank/DDBJ databases">
        <authorList>
            <person name="Varghese N."/>
            <person name="Submissions S."/>
        </authorList>
    </citation>
    <scope>NUCLEOTIDE SEQUENCE [LARGE SCALE GENOMIC DNA]</scope>
    <source>
        <strain evidence="6">DSM 19886</strain>
    </source>
</reference>
<evidence type="ECO:0000313" key="5">
    <source>
        <dbReference type="EMBL" id="SDM55473.1"/>
    </source>
</evidence>
<name>A0A1G9U6M7_9FLAO</name>
<protein>
    <recommendedName>
        <fullName evidence="4">Serine acetyltransferase</fullName>
        <ecNumber evidence="4">2.3.1.30</ecNumber>
    </recommendedName>
</protein>
<keyword evidence="3 4" id="KW-0012">Acyltransferase</keyword>